<accession>F2UCI3</accession>
<evidence type="ECO:0000256" key="6">
    <source>
        <dbReference type="SAM" id="MobiDB-lite"/>
    </source>
</evidence>
<dbReference type="OMA" id="GMEDFIC"/>
<dbReference type="CDD" id="cd13999">
    <property type="entry name" value="STKc_MAP3K-like"/>
    <property type="match status" value="1"/>
</dbReference>
<keyword evidence="1" id="KW-0808">Transferase</keyword>
<dbReference type="PROSITE" id="PS50011">
    <property type="entry name" value="PROTEIN_KINASE_DOM"/>
    <property type="match status" value="1"/>
</dbReference>
<dbReference type="InterPro" id="IPR051681">
    <property type="entry name" value="Ser/Thr_Kinases-Pseudokinases"/>
</dbReference>
<evidence type="ECO:0000256" key="2">
    <source>
        <dbReference type="ARBA" id="ARBA00022741"/>
    </source>
</evidence>
<dbReference type="RefSeq" id="XP_004993190.1">
    <property type="nucleotide sequence ID" value="XM_004993133.1"/>
</dbReference>
<dbReference type="InterPro" id="IPR011641">
    <property type="entry name" value="Tyr-kin_ephrin_A/B_rcpt-like"/>
</dbReference>
<feature type="compositionally biased region" description="Polar residues" evidence="6">
    <location>
        <begin position="1025"/>
        <end position="1039"/>
    </location>
</feature>
<evidence type="ECO:0000256" key="4">
    <source>
        <dbReference type="ARBA" id="ARBA00022840"/>
    </source>
</evidence>
<dbReference type="SUPFAM" id="SSF56112">
    <property type="entry name" value="Protein kinase-like (PK-like)"/>
    <property type="match status" value="1"/>
</dbReference>
<feature type="compositionally biased region" description="Low complexity" evidence="6">
    <location>
        <begin position="841"/>
        <end position="857"/>
    </location>
</feature>
<dbReference type="PANTHER" id="PTHR44329:SF288">
    <property type="entry name" value="MITOGEN-ACTIVATED PROTEIN KINASE KINASE KINASE 20"/>
    <property type="match status" value="1"/>
</dbReference>
<dbReference type="Pfam" id="PF07699">
    <property type="entry name" value="Ephrin_rec_like"/>
    <property type="match status" value="1"/>
</dbReference>
<name>F2UCI3_SALR5</name>
<evidence type="ECO:0000259" key="8">
    <source>
        <dbReference type="PROSITE" id="PS50011"/>
    </source>
</evidence>
<dbReference type="GeneID" id="16073765"/>
<feature type="coiled-coil region" evidence="5">
    <location>
        <begin position="576"/>
        <end position="614"/>
    </location>
</feature>
<dbReference type="Pfam" id="PF24681">
    <property type="entry name" value="Kelch_KLHDC2_KLHL20_DRC7"/>
    <property type="match status" value="1"/>
</dbReference>
<dbReference type="OrthoDB" id="339325at2759"/>
<keyword evidence="10" id="KW-1185">Reference proteome</keyword>
<dbReference type="GO" id="GO:0004674">
    <property type="term" value="F:protein serine/threonine kinase activity"/>
    <property type="evidence" value="ECO:0007669"/>
    <property type="project" value="TreeGrafter"/>
</dbReference>
<feature type="compositionally biased region" description="Polar residues" evidence="6">
    <location>
        <begin position="766"/>
        <end position="777"/>
    </location>
</feature>
<sequence>MFGGVMNVPGPIVNETRQLQVLGDTWVYTCGSPTPDWVQQSMNASGTTTTLPPPRHSHTSVVLELNISGSWQKYVVIFGGTNSTTVPVSSHSSFFNDMWAYHPGNGTWTLVPATASGSDGLPQMRHSHSAVTTADGTMIIQGGAGVQGEHLRDIWEFNPTTLSWTKLQPWFTSPNSAFMEAIRSSPDSLSHRDSWGQVSIALDKNAVLAHSFLSFGGFEADRFSSQASSRIREYVRPLAPGHDHLVLWREAGNTAGPFSRTLGAAALWARPKPANATTKLKLKCSSLPWTWNNVTYTGCAKPIGFDRFICRVEYFSESRPPRCWDRTAHPEFLSLPPKTQDNEEQAFFYDFCDDTSVLLSGGVFNGDADHIGVIDSPGMVWVLTDDFWALDGIVYTTDENDLPRSRTDQPTWRLLTDPGDNCSATASVRHAAHTMDGRYLNVIGGLRGRLSLPSSETIVAPVGCTKGHYSHSYFDLPCDPCSKGTYAPNSGHFCCISCPADTSTVDNGATEAGQCAACPDNYCKHGSCHFNNRTQRPECHCSFVYLDDRCDIPWVIVFTVVGGFFVFAGPVVVTWYRRYKQRLEVKEISAEQTRQELEEMHQSWMIAIEELEHLHLIGEGACSTVYRADWHNMRVAVKKLRPALLELDPTGFTEDFAREIRVMRSVRHANIVTFYGAGREGMVPFLVTEFMARGSLQDLLQERDEPFPLDVKIRFALDAAKGMRFLHYHNPPWIHRDLKTANLLVNESYTVKVADFGTSRLASLDKPNTTPVRRQSGSTHPTPGKKTKGKKKKDKKSTKTKQSERTPLLSPSGGAINDDREDYLPSLLDHPGPRHARARTSTHTPTSSTPTSSSSSSGDRRDGGASRGGEERAVVQTPTRDRPASIRAEAGSEGDAILATPPGGRFVRSRLPFAESIAMTGNVGTPLYQAPEVISEEPYSVKADVYSFGLVLWEIYTGVPPFSDFPKLSLHGLRARVVAGDRPTVPLDCPEALAQLIRECWQPRPAGRPHFDKIVQTLLRISDTTSKLPKHTSNTSVRRVSSGIVHMPPPSTPPSRRSQEERSESFTFVT</sequence>
<dbReference type="GO" id="GO:0005524">
    <property type="term" value="F:ATP binding"/>
    <property type="evidence" value="ECO:0007669"/>
    <property type="project" value="UniProtKB-KW"/>
</dbReference>
<keyword evidence="7" id="KW-0812">Transmembrane</keyword>
<keyword evidence="3 9" id="KW-0418">Kinase</keyword>
<dbReference type="PANTHER" id="PTHR44329">
    <property type="entry name" value="SERINE/THREONINE-PROTEIN KINASE TNNI3K-RELATED"/>
    <property type="match status" value="1"/>
</dbReference>
<proteinExistence type="predicted"/>
<evidence type="ECO:0000313" key="9">
    <source>
        <dbReference type="EMBL" id="EGD74290.1"/>
    </source>
</evidence>
<keyword evidence="7" id="KW-0472">Membrane</keyword>
<organism evidence="10">
    <name type="scientific">Salpingoeca rosetta (strain ATCC 50818 / BSB-021)</name>
    <dbReference type="NCBI Taxonomy" id="946362"/>
    <lineage>
        <taxon>Eukaryota</taxon>
        <taxon>Choanoflagellata</taxon>
        <taxon>Craspedida</taxon>
        <taxon>Salpingoecidae</taxon>
        <taxon>Salpingoeca</taxon>
    </lineage>
</organism>
<dbReference type="InParanoid" id="F2UCI3"/>
<dbReference type="EMBL" id="GL832968">
    <property type="protein sequence ID" value="EGD74290.1"/>
    <property type="molecule type" value="Genomic_DNA"/>
</dbReference>
<reference evidence="9" key="1">
    <citation type="submission" date="2009-08" db="EMBL/GenBank/DDBJ databases">
        <title>Annotation of Salpingoeca rosetta.</title>
        <authorList>
            <consortium name="The Broad Institute Genome Sequencing Platform"/>
            <person name="Russ C."/>
            <person name="Cuomo C."/>
            <person name="Burger G."/>
            <person name="Gray M.W."/>
            <person name="Holland P.W.H."/>
            <person name="King N."/>
            <person name="Lang F.B.F."/>
            <person name="Roger A.J."/>
            <person name="Ruiz-Trillo I."/>
            <person name="Young S.K."/>
            <person name="Zeng Q."/>
            <person name="Gargeya S."/>
            <person name="Alvarado L."/>
            <person name="Berlin A."/>
            <person name="Chapman S.B."/>
            <person name="Chen Z."/>
            <person name="Freedman E."/>
            <person name="Gellesch M."/>
            <person name="Goldberg J."/>
            <person name="Griggs A."/>
            <person name="Gujja S."/>
            <person name="Heilman E."/>
            <person name="Heiman D."/>
            <person name="Howarth C."/>
            <person name="Mehta T."/>
            <person name="Neiman D."/>
            <person name="Pearson M."/>
            <person name="Roberts A."/>
            <person name="Saif S."/>
            <person name="Shea T."/>
            <person name="Shenoy N."/>
            <person name="Sisk P."/>
            <person name="Stolte C."/>
            <person name="Sykes S."/>
            <person name="White J."/>
            <person name="Yandava C."/>
            <person name="Haas B."/>
            <person name="Nusbaum C."/>
            <person name="Birren B."/>
        </authorList>
    </citation>
    <scope>NUCLEOTIDE SEQUENCE [LARGE SCALE GENOMIC DNA]</scope>
    <source>
        <strain evidence="9">ATCC 50818</strain>
    </source>
</reference>
<feature type="compositionally biased region" description="Basic and acidic residues" evidence="6">
    <location>
        <begin position="858"/>
        <end position="884"/>
    </location>
</feature>
<keyword evidence="7" id="KW-1133">Transmembrane helix</keyword>
<feature type="domain" description="Protein kinase" evidence="8">
    <location>
        <begin position="611"/>
        <end position="1019"/>
    </location>
</feature>
<dbReference type="SMART" id="SM00220">
    <property type="entry name" value="S_TKc"/>
    <property type="match status" value="1"/>
</dbReference>
<dbReference type="SMART" id="SM01411">
    <property type="entry name" value="Ephrin_rec_like"/>
    <property type="match status" value="1"/>
</dbReference>
<feature type="region of interest" description="Disordered" evidence="6">
    <location>
        <begin position="761"/>
        <end position="901"/>
    </location>
</feature>
<feature type="transmembrane region" description="Helical" evidence="7">
    <location>
        <begin position="552"/>
        <end position="576"/>
    </location>
</feature>
<keyword evidence="4" id="KW-0067">ATP-binding</keyword>
<feature type="region of interest" description="Disordered" evidence="6">
    <location>
        <begin position="1025"/>
        <end position="1070"/>
    </location>
</feature>
<keyword evidence="5" id="KW-0175">Coiled coil</keyword>
<protein>
    <submittedName>
        <fullName evidence="9">TKL protein kinase</fullName>
    </submittedName>
</protein>
<evidence type="ECO:0000256" key="3">
    <source>
        <dbReference type="ARBA" id="ARBA00022777"/>
    </source>
</evidence>
<dbReference type="eggNOG" id="KOG0192">
    <property type="taxonomic scope" value="Eukaryota"/>
</dbReference>
<dbReference type="SUPFAM" id="SSF57196">
    <property type="entry name" value="EGF/Laminin"/>
    <property type="match status" value="1"/>
</dbReference>
<evidence type="ECO:0000256" key="5">
    <source>
        <dbReference type="SAM" id="Coils"/>
    </source>
</evidence>
<dbReference type="InterPro" id="IPR015915">
    <property type="entry name" value="Kelch-typ_b-propeller"/>
</dbReference>
<dbReference type="AlphaFoldDB" id="F2UCI3"/>
<dbReference type="InterPro" id="IPR001245">
    <property type="entry name" value="Ser-Thr/Tyr_kinase_cat_dom"/>
</dbReference>
<dbReference type="Proteomes" id="UP000007799">
    <property type="component" value="Unassembled WGS sequence"/>
</dbReference>
<feature type="compositionally biased region" description="Basic residues" evidence="6">
    <location>
        <begin position="783"/>
        <end position="799"/>
    </location>
</feature>
<evidence type="ECO:0000256" key="1">
    <source>
        <dbReference type="ARBA" id="ARBA00022679"/>
    </source>
</evidence>
<dbReference type="Pfam" id="PF07714">
    <property type="entry name" value="PK_Tyr_Ser-Thr"/>
    <property type="match status" value="2"/>
</dbReference>
<dbReference type="SUPFAM" id="SSF117281">
    <property type="entry name" value="Kelch motif"/>
    <property type="match status" value="1"/>
</dbReference>
<evidence type="ECO:0000313" key="10">
    <source>
        <dbReference type="Proteomes" id="UP000007799"/>
    </source>
</evidence>
<dbReference type="KEGG" id="sre:PTSG_06299"/>
<dbReference type="InterPro" id="IPR000719">
    <property type="entry name" value="Prot_kinase_dom"/>
</dbReference>
<keyword evidence="2" id="KW-0547">Nucleotide-binding</keyword>
<dbReference type="Gene3D" id="2.120.10.80">
    <property type="entry name" value="Kelch-type beta propeller"/>
    <property type="match status" value="1"/>
</dbReference>
<evidence type="ECO:0000256" key="7">
    <source>
        <dbReference type="SAM" id="Phobius"/>
    </source>
</evidence>
<gene>
    <name evidence="9" type="ORF">PTSG_06299</name>
</gene>
<dbReference type="STRING" id="946362.F2UCI3"/>
<dbReference type="Gene3D" id="1.10.510.10">
    <property type="entry name" value="Transferase(Phosphotransferase) domain 1"/>
    <property type="match status" value="2"/>
</dbReference>
<dbReference type="InterPro" id="IPR011009">
    <property type="entry name" value="Kinase-like_dom_sf"/>
</dbReference>